<protein>
    <submittedName>
        <fullName evidence="2">Copper resistance protein B</fullName>
    </submittedName>
</protein>
<sequence length="262" mass="29336">MAGTVIASPGLAQHSHESEASGDKKPLWSQADEYYDPDEMAEARAAVLHHHGNSPYWFVMADRLETQIHEEEEVLVWDAQGYFGGDINKLFIKTEGEYSFEDDEIEDAEIQALWSRAVSPYWDVQAGVRYDVEPDGLSHAVLGVQGLAPYLFEVDSAAFLSENGDLTARTEVEYELLFTQRLILQPRIEANFSAQDIPEREIGSGLTDLDAGLRLRYEVKREFAPYIGIEWQKSFGDTADFIEASGGESEGTAFVIGVRGWF</sequence>
<dbReference type="GO" id="GO:0005507">
    <property type="term" value="F:copper ion binding"/>
    <property type="evidence" value="ECO:0007669"/>
    <property type="project" value="InterPro"/>
</dbReference>
<reference evidence="2 3" key="1">
    <citation type="submission" date="2018-08" db="EMBL/GenBank/DDBJ databases">
        <title>Parvularcula sp. SM1705, isolated from surface water of the South Sea China.</title>
        <authorList>
            <person name="Sun L."/>
        </authorList>
    </citation>
    <scope>NUCLEOTIDE SEQUENCE [LARGE SCALE GENOMIC DNA]</scope>
    <source>
        <strain evidence="2 3">SM1705</strain>
    </source>
</reference>
<feature type="region of interest" description="Disordered" evidence="1">
    <location>
        <begin position="1"/>
        <end position="28"/>
    </location>
</feature>
<dbReference type="InterPro" id="IPR007939">
    <property type="entry name" value="Cu-R_B_prcur"/>
</dbReference>
<dbReference type="InterPro" id="IPR036709">
    <property type="entry name" value="Autotransporte_beta_dom_sf"/>
</dbReference>
<keyword evidence="3" id="KW-1185">Reference proteome</keyword>
<dbReference type="EMBL" id="QUQO01000001">
    <property type="protein sequence ID" value="RFB06482.1"/>
    <property type="molecule type" value="Genomic_DNA"/>
</dbReference>
<dbReference type="GO" id="GO:0009279">
    <property type="term" value="C:cell outer membrane"/>
    <property type="evidence" value="ECO:0007669"/>
    <property type="project" value="InterPro"/>
</dbReference>
<feature type="compositionally biased region" description="Basic and acidic residues" evidence="1">
    <location>
        <begin position="14"/>
        <end position="26"/>
    </location>
</feature>
<dbReference type="Pfam" id="PF05275">
    <property type="entry name" value="CopB"/>
    <property type="match status" value="1"/>
</dbReference>
<evidence type="ECO:0000256" key="1">
    <source>
        <dbReference type="SAM" id="MobiDB-lite"/>
    </source>
</evidence>
<accession>A0A371RLX8</accession>
<name>A0A371RLX8_9PROT</name>
<dbReference type="InParanoid" id="A0A371RLX8"/>
<proteinExistence type="predicted"/>
<organism evidence="2 3">
    <name type="scientific">Parvularcula marina</name>
    <dbReference type="NCBI Taxonomy" id="2292771"/>
    <lineage>
        <taxon>Bacteria</taxon>
        <taxon>Pseudomonadati</taxon>
        <taxon>Pseudomonadota</taxon>
        <taxon>Alphaproteobacteria</taxon>
        <taxon>Parvularculales</taxon>
        <taxon>Parvularculaceae</taxon>
        <taxon>Parvularcula</taxon>
    </lineage>
</organism>
<dbReference type="Gene3D" id="2.40.128.130">
    <property type="entry name" value="Autotransporter beta-domain"/>
    <property type="match status" value="1"/>
</dbReference>
<evidence type="ECO:0000313" key="2">
    <source>
        <dbReference type="EMBL" id="RFB06482.1"/>
    </source>
</evidence>
<gene>
    <name evidence="2" type="ORF">DX908_13675</name>
</gene>
<dbReference type="GO" id="GO:0006878">
    <property type="term" value="P:intracellular copper ion homeostasis"/>
    <property type="evidence" value="ECO:0007669"/>
    <property type="project" value="InterPro"/>
</dbReference>
<evidence type="ECO:0000313" key="3">
    <source>
        <dbReference type="Proteomes" id="UP000264589"/>
    </source>
</evidence>
<dbReference type="AlphaFoldDB" id="A0A371RLX8"/>
<dbReference type="Proteomes" id="UP000264589">
    <property type="component" value="Unassembled WGS sequence"/>
</dbReference>
<comment type="caution">
    <text evidence="2">The sequence shown here is derived from an EMBL/GenBank/DDBJ whole genome shotgun (WGS) entry which is preliminary data.</text>
</comment>
<dbReference type="OrthoDB" id="9778934at2"/>